<dbReference type="InterPro" id="IPR003959">
    <property type="entry name" value="ATPase_AAA_core"/>
</dbReference>
<keyword evidence="1 3" id="KW-0547">Nucleotide-binding</keyword>
<dbReference type="PANTHER" id="PTHR23077">
    <property type="entry name" value="AAA-FAMILY ATPASE"/>
    <property type="match status" value="1"/>
</dbReference>
<dbReference type="Pfam" id="PF17862">
    <property type="entry name" value="AAA_lid_3"/>
    <property type="match status" value="1"/>
</dbReference>
<organism evidence="5 6">
    <name type="scientific">Oidiodendron maius (strain Zn)</name>
    <dbReference type="NCBI Taxonomy" id="913774"/>
    <lineage>
        <taxon>Eukaryota</taxon>
        <taxon>Fungi</taxon>
        <taxon>Dikarya</taxon>
        <taxon>Ascomycota</taxon>
        <taxon>Pezizomycotina</taxon>
        <taxon>Leotiomycetes</taxon>
        <taxon>Leotiomycetes incertae sedis</taxon>
        <taxon>Myxotrichaceae</taxon>
        <taxon>Oidiodendron</taxon>
    </lineage>
</organism>
<proteinExistence type="inferred from homology"/>
<evidence type="ECO:0000313" key="5">
    <source>
        <dbReference type="EMBL" id="KIN07748.1"/>
    </source>
</evidence>
<dbReference type="InterPro" id="IPR003960">
    <property type="entry name" value="ATPase_AAA_CS"/>
</dbReference>
<evidence type="ECO:0000256" key="2">
    <source>
        <dbReference type="ARBA" id="ARBA00022840"/>
    </source>
</evidence>
<dbReference type="EMBL" id="KN832870">
    <property type="protein sequence ID" value="KIN07748.1"/>
    <property type="molecule type" value="Genomic_DNA"/>
</dbReference>
<dbReference type="SUPFAM" id="SSF52540">
    <property type="entry name" value="P-loop containing nucleoside triphosphate hydrolases"/>
    <property type="match status" value="2"/>
</dbReference>
<evidence type="ECO:0000259" key="4">
    <source>
        <dbReference type="SMART" id="SM00382"/>
    </source>
</evidence>
<dbReference type="GO" id="GO:0005524">
    <property type="term" value="F:ATP binding"/>
    <property type="evidence" value="ECO:0007669"/>
    <property type="project" value="UniProtKB-KW"/>
</dbReference>
<dbReference type="Proteomes" id="UP000054321">
    <property type="component" value="Unassembled WGS sequence"/>
</dbReference>
<dbReference type="GO" id="GO:0016887">
    <property type="term" value="F:ATP hydrolysis activity"/>
    <property type="evidence" value="ECO:0007669"/>
    <property type="project" value="InterPro"/>
</dbReference>
<protein>
    <recommendedName>
        <fullName evidence="4">AAA+ ATPase domain-containing protein</fullName>
    </recommendedName>
</protein>
<sequence length="477" mass="52642">MDKIANSGWGKIYEIDSNVKPAAFKSTFDGAKLNQPSIIIIDDLESVVSKDDSISHDNAKALGKELDNLVKNQQSNSLPRILVIAAAQDAGKIPISLKKRGRFTADILLPLPDAAARKLILRSLDFPLHSSAREEALDKLGDRTHAYSAQDLVLLQDAANEYFEDRAEANCWDGSEEHCHMNQEDIERALLVVRPTAMHDITLQPPKVRWEEIGGQKSVKNELREAVETPLLFPELMKRVGASAKKGILMYGPPGCSKTLSAQAMATEIGFNFFAVKGAELLNMYVGESERQVRDIFARARAASPSIIFFDEIESIGSKREGGRNNGVNVLTTLLNEMDGIETLKGVMVLAATNKPQALDLALLRPGRFDKLLYVAPPDLTGREEILRIRTRKMDIAHDVNIVELAKLTDGYSGAELVSICSEACDTVIRKCREANLDLQVHMDDLLNATKVVKRQITPELVKGYEKWAAGIRGDTD</sequence>
<dbReference type="Gene3D" id="3.40.50.300">
    <property type="entry name" value="P-loop containing nucleotide triphosphate hydrolases"/>
    <property type="match status" value="2"/>
</dbReference>
<reference evidence="5 6" key="1">
    <citation type="submission" date="2014-04" db="EMBL/GenBank/DDBJ databases">
        <authorList>
            <consortium name="DOE Joint Genome Institute"/>
            <person name="Kuo A."/>
            <person name="Martino E."/>
            <person name="Perotto S."/>
            <person name="Kohler A."/>
            <person name="Nagy L.G."/>
            <person name="Floudas D."/>
            <person name="Copeland A."/>
            <person name="Barry K.W."/>
            <person name="Cichocki N."/>
            <person name="Veneault-Fourrey C."/>
            <person name="LaButti K."/>
            <person name="Lindquist E.A."/>
            <person name="Lipzen A."/>
            <person name="Lundell T."/>
            <person name="Morin E."/>
            <person name="Murat C."/>
            <person name="Sun H."/>
            <person name="Tunlid A."/>
            <person name="Henrissat B."/>
            <person name="Grigoriev I.V."/>
            <person name="Hibbett D.S."/>
            <person name="Martin F."/>
            <person name="Nordberg H.P."/>
            <person name="Cantor M.N."/>
            <person name="Hua S.X."/>
        </authorList>
    </citation>
    <scope>NUCLEOTIDE SEQUENCE [LARGE SCALE GENOMIC DNA]</scope>
    <source>
        <strain evidence="5 6">Zn</strain>
    </source>
</reference>
<gene>
    <name evidence="5" type="ORF">OIDMADRAFT_109522</name>
</gene>
<accession>A0A0C3E0B0</accession>
<dbReference type="STRING" id="913774.A0A0C3E0B0"/>
<dbReference type="InterPro" id="IPR003593">
    <property type="entry name" value="AAA+_ATPase"/>
</dbReference>
<feature type="domain" description="AAA+ ATPase" evidence="4">
    <location>
        <begin position="244"/>
        <end position="379"/>
    </location>
</feature>
<dbReference type="InterPro" id="IPR027417">
    <property type="entry name" value="P-loop_NTPase"/>
</dbReference>
<dbReference type="InterPro" id="IPR041569">
    <property type="entry name" value="AAA_lid_3"/>
</dbReference>
<dbReference type="Pfam" id="PF00004">
    <property type="entry name" value="AAA"/>
    <property type="match status" value="2"/>
</dbReference>
<keyword evidence="6" id="KW-1185">Reference proteome</keyword>
<comment type="similarity">
    <text evidence="3">Belongs to the AAA ATPase family.</text>
</comment>
<dbReference type="PROSITE" id="PS00674">
    <property type="entry name" value="AAA"/>
    <property type="match status" value="1"/>
</dbReference>
<reference evidence="6" key="2">
    <citation type="submission" date="2015-01" db="EMBL/GenBank/DDBJ databases">
        <title>Evolutionary Origins and Diversification of the Mycorrhizal Mutualists.</title>
        <authorList>
            <consortium name="DOE Joint Genome Institute"/>
            <consortium name="Mycorrhizal Genomics Consortium"/>
            <person name="Kohler A."/>
            <person name="Kuo A."/>
            <person name="Nagy L.G."/>
            <person name="Floudas D."/>
            <person name="Copeland A."/>
            <person name="Barry K.W."/>
            <person name="Cichocki N."/>
            <person name="Veneault-Fourrey C."/>
            <person name="LaButti K."/>
            <person name="Lindquist E.A."/>
            <person name="Lipzen A."/>
            <person name="Lundell T."/>
            <person name="Morin E."/>
            <person name="Murat C."/>
            <person name="Riley R."/>
            <person name="Ohm R."/>
            <person name="Sun H."/>
            <person name="Tunlid A."/>
            <person name="Henrissat B."/>
            <person name="Grigoriev I.V."/>
            <person name="Hibbett D.S."/>
            <person name="Martin F."/>
        </authorList>
    </citation>
    <scope>NUCLEOTIDE SEQUENCE [LARGE SCALE GENOMIC DNA]</scope>
    <source>
        <strain evidence="6">Zn</strain>
    </source>
</reference>
<dbReference type="OrthoDB" id="27435at2759"/>
<dbReference type="AlphaFoldDB" id="A0A0C3E0B0"/>
<dbReference type="InParanoid" id="A0A0C3E0B0"/>
<dbReference type="SMART" id="SM00382">
    <property type="entry name" value="AAA"/>
    <property type="match status" value="1"/>
</dbReference>
<name>A0A0C3E0B0_OIDMZ</name>
<dbReference type="Gene3D" id="1.10.8.60">
    <property type="match status" value="2"/>
</dbReference>
<evidence type="ECO:0000256" key="1">
    <source>
        <dbReference type="ARBA" id="ARBA00022741"/>
    </source>
</evidence>
<evidence type="ECO:0000313" key="6">
    <source>
        <dbReference type="Proteomes" id="UP000054321"/>
    </source>
</evidence>
<dbReference type="FunFam" id="3.40.50.300:FF:001721">
    <property type="entry name" value="AAA family ATPase, putative"/>
    <property type="match status" value="1"/>
</dbReference>
<dbReference type="GO" id="GO:0005737">
    <property type="term" value="C:cytoplasm"/>
    <property type="evidence" value="ECO:0007669"/>
    <property type="project" value="TreeGrafter"/>
</dbReference>
<dbReference type="PANTHER" id="PTHR23077:SF27">
    <property type="entry name" value="ATPASE FAMILY GENE 2 PROTEIN HOMOLOG A"/>
    <property type="match status" value="1"/>
</dbReference>
<dbReference type="HOGENOM" id="CLU_000688_8_5_1"/>
<keyword evidence="2 3" id="KW-0067">ATP-binding</keyword>
<dbReference type="InterPro" id="IPR050168">
    <property type="entry name" value="AAA_ATPase_domain"/>
</dbReference>
<evidence type="ECO:0000256" key="3">
    <source>
        <dbReference type="RuleBase" id="RU003651"/>
    </source>
</evidence>